<feature type="chain" id="PRO_5020555856" evidence="1">
    <location>
        <begin position="25"/>
        <end position="272"/>
    </location>
</feature>
<sequence length="272" mass="29627">MLKMKQLLGFVVAAGMLFNISAYAQDTKIIKLATTTSTENSGLLGYLLPKFEADTGYKVQVIATGTGKALKLGSQGDVDLVMTHAPNAEAKFVNDGFGVEPRGIMENDFVVLGPKNDPAKIHDSKSAEEAFTKIAKSGVPFISRGDDSGTNKKELLIWKAADVKPDFAGYKSVGQGMGKTLLMANEMQGYTLSDRGTYIAYKGKLDLQIDFDGGKTLANPYQVILINAKKYPDLNHKGARAFSDWLISDKGQQLINDFKVQGQQLFKATYHK</sequence>
<reference evidence="3 4" key="1">
    <citation type="submission" date="2019-03" db="EMBL/GenBank/DDBJ databases">
        <title>Freshwater and sediment microbial communities from various areas in North America, analyzing microbe dynamics in response to fracking.</title>
        <authorList>
            <person name="Lamendella R."/>
        </authorList>
    </citation>
    <scope>NUCLEOTIDE SEQUENCE [LARGE SCALE GENOMIC DNA]</scope>
    <source>
        <strain evidence="3 4">74A</strain>
    </source>
</reference>
<dbReference type="SUPFAM" id="SSF53850">
    <property type="entry name" value="Periplasmic binding protein-like II"/>
    <property type="match status" value="1"/>
</dbReference>
<dbReference type="PANTHER" id="PTHR37945">
    <property type="entry name" value="EXTRACELLULAR TUNGSTATE BINDING PROTEIN"/>
    <property type="match status" value="1"/>
</dbReference>
<dbReference type="EMBL" id="SLWF01000005">
    <property type="protein sequence ID" value="TCN87078.1"/>
    <property type="molecule type" value="Genomic_DNA"/>
</dbReference>
<dbReference type="RefSeq" id="WP_133038250.1">
    <property type="nucleotide sequence ID" value="NZ_SLWF01000005.1"/>
</dbReference>
<dbReference type="Pfam" id="PF12849">
    <property type="entry name" value="PBP_like_2"/>
    <property type="match status" value="1"/>
</dbReference>
<keyword evidence="1" id="KW-0732">Signal</keyword>
<evidence type="ECO:0000259" key="2">
    <source>
        <dbReference type="Pfam" id="PF12849"/>
    </source>
</evidence>
<feature type="domain" description="PBP" evidence="2">
    <location>
        <begin position="27"/>
        <end position="250"/>
    </location>
</feature>
<dbReference type="Gene3D" id="3.40.190.10">
    <property type="entry name" value="Periplasmic binding protein-like II"/>
    <property type="match status" value="2"/>
</dbReference>
<gene>
    <name evidence="3" type="ORF">EDC91_10580</name>
</gene>
<name>A0A4R2FG45_9GAMM</name>
<dbReference type="PANTHER" id="PTHR37945:SF1">
    <property type="entry name" value="EXTRACELLULAR TUNGSTATE BINDING PROTEIN"/>
    <property type="match status" value="1"/>
</dbReference>
<organism evidence="3 4">
    <name type="scientific">Shewanella fodinae</name>
    <dbReference type="NCBI Taxonomy" id="552357"/>
    <lineage>
        <taxon>Bacteria</taxon>
        <taxon>Pseudomonadati</taxon>
        <taxon>Pseudomonadota</taxon>
        <taxon>Gammaproteobacteria</taxon>
        <taxon>Alteromonadales</taxon>
        <taxon>Shewanellaceae</taxon>
        <taxon>Shewanella</taxon>
    </lineage>
</organism>
<evidence type="ECO:0000313" key="4">
    <source>
        <dbReference type="Proteomes" id="UP000294832"/>
    </source>
</evidence>
<feature type="signal peptide" evidence="1">
    <location>
        <begin position="1"/>
        <end position="24"/>
    </location>
</feature>
<accession>A0A4R2FG45</accession>
<dbReference type="Proteomes" id="UP000294832">
    <property type="component" value="Unassembled WGS sequence"/>
</dbReference>
<dbReference type="OrthoDB" id="186379at2"/>
<dbReference type="AlphaFoldDB" id="A0A4R2FG45"/>
<proteinExistence type="predicted"/>
<protein>
    <submittedName>
        <fullName evidence="3">Tungstate transport system substrate-binding protein</fullName>
    </submittedName>
</protein>
<dbReference type="InterPro" id="IPR024370">
    <property type="entry name" value="PBP_domain"/>
</dbReference>
<comment type="caution">
    <text evidence="3">The sequence shown here is derived from an EMBL/GenBank/DDBJ whole genome shotgun (WGS) entry which is preliminary data.</text>
</comment>
<keyword evidence="4" id="KW-1185">Reference proteome</keyword>
<dbReference type="InterPro" id="IPR052738">
    <property type="entry name" value="ABC-Tungstate_binding"/>
</dbReference>
<evidence type="ECO:0000256" key="1">
    <source>
        <dbReference type="SAM" id="SignalP"/>
    </source>
</evidence>
<evidence type="ECO:0000313" key="3">
    <source>
        <dbReference type="EMBL" id="TCN87078.1"/>
    </source>
</evidence>